<keyword evidence="2" id="KW-1185">Reference proteome</keyword>
<reference evidence="1 2" key="1">
    <citation type="journal article" date="2018" name="Sci. Rep.">
        <title>Genomic signatures of local adaptation to the degree of environmental predictability in rotifers.</title>
        <authorList>
            <person name="Franch-Gras L."/>
            <person name="Hahn C."/>
            <person name="Garcia-Roger E.M."/>
            <person name="Carmona M.J."/>
            <person name="Serra M."/>
            <person name="Gomez A."/>
        </authorList>
    </citation>
    <scope>NUCLEOTIDE SEQUENCE [LARGE SCALE GENOMIC DNA]</scope>
    <source>
        <strain evidence="1">HYR1</strain>
    </source>
</reference>
<evidence type="ECO:0000313" key="1">
    <source>
        <dbReference type="EMBL" id="RNA01046.1"/>
    </source>
</evidence>
<dbReference type="Proteomes" id="UP000276133">
    <property type="component" value="Unassembled WGS sequence"/>
</dbReference>
<evidence type="ECO:0000313" key="2">
    <source>
        <dbReference type="Proteomes" id="UP000276133"/>
    </source>
</evidence>
<protein>
    <submittedName>
        <fullName evidence="1">Uncharacterized protein</fullName>
    </submittedName>
</protein>
<proteinExistence type="predicted"/>
<name>A0A3M7PPL1_BRAPC</name>
<sequence length="170" mass="19369">MQFDLVTQSSLWLLQPFSNDTSLIDSDESDVCLVFIKIVELFCLNDLVETEDNLEPMVRASNVDKNAKISNKYIFGLNLLGLTLSIESLYKSTIKNNFVKQTKIFLLINKSFCSLILIFFLNKLESRKDASREKRVFDLQFGMNISNCNLSQLATNINLDLAISLSLVIR</sequence>
<comment type="caution">
    <text evidence="1">The sequence shown here is derived from an EMBL/GenBank/DDBJ whole genome shotgun (WGS) entry which is preliminary data.</text>
</comment>
<organism evidence="1 2">
    <name type="scientific">Brachionus plicatilis</name>
    <name type="common">Marine rotifer</name>
    <name type="synonym">Brachionus muelleri</name>
    <dbReference type="NCBI Taxonomy" id="10195"/>
    <lineage>
        <taxon>Eukaryota</taxon>
        <taxon>Metazoa</taxon>
        <taxon>Spiralia</taxon>
        <taxon>Gnathifera</taxon>
        <taxon>Rotifera</taxon>
        <taxon>Eurotatoria</taxon>
        <taxon>Monogononta</taxon>
        <taxon>Pseudotrocha</taxon>
        <taxon>Ploima</taxon>
        <taxon>Brachionidae</taxon>
        <taxon>Brachionus</taxon>
    </lineage>
</organism>
<dbReference type="EMBL" id="REGN01009497">
    <property type="protein sequence ID" value="RNA01046.1"/>
    <property type="molecule type" value="Genomic_DNA"/>
</dbReference>
<dbReference type="AlphaFoldDB" id="A0A3M7PPL1"/>
<accession>A0A3M7PPL1</accession>
<gene>
    <name evidence="1" type="ORF">BpHYR1_019767</name>
</gene>